<name>A0A1W0WE07_HYPEX</name>
<reference evidence="10" key="1">
    <citation type="submission" date="2017-01" db="EMBL/GenBank/DDBJ databases">
        <title>Comparative genomics of anhydrobiosis in the tardigrade Hypsibius dujardini.</title>
        <authorList>
            <person name="Yoshida Y."/>
            <person name="Koutsovoulos G."/>
            <person name="Laetsch D."/>
            <person name="Stevens L."/>
            <person name="Kumar S."/>
            <person name="Horikawa D."/>
            <person name="Ishino K."/>
            <person name="Komine S."/>
            <person name="Tomita M."/>
            <person name="Blaxter M."/>
            <person name="Arakawa K."/>
        </authorList>
    </citation>
    <scope>NUCLEOTIDE SEQUENCE [LARGE SCALE GENOMIC DNA]</scope>
    <source>
        <strain evidence="10">Z151</strain>
    </source>
</reference>
<keyword evidence="10" id="KW-1185">Reference proteome</keyword>
<keyword evidence="4 8" id="KW-1133">Transmembrane helix</keyword>
<sequence>MVKRYLTTPATVFLSLASVIGAKSIEKDPKDANKSSDWIPGVSSDFNFVMASLVSGIASVAMMIGGAVPYVPQYRAIKQTQNAEGFSTYVCLALLIANILRITFWFGKPFELPLLAQSFIMIGAMLVMLHLVISVRQRTAAQGTSRKHFRELKANQFWQWTDFQSYVEFLACFSALCGALLYLFGNNETFVETIGFLAVFTEAMLGMPQFYRNFRSRSTAGMSVAMVAMWTSGDLFKTIYFIVRDAPVQFAICGVLQVAVDIAILLQVFFYGSAGASNFHPLPRG</sequence>
<feature type="transmembrane region" description="Helical" evidence="8">
    <location>
        <begin position="166"/>
        <end position="184"/>
    </location>
</feature>
<evidence type="ECO:0000256" key="3">
    <source>
        <dbReference type="ARBA" id="ARBA00022737"/>
    </source>
</evidence>
<evidence type="ECO:0000256" key="4">
    <source>
        <dbReference type="ARBA" id="ARBA00022989"/>
    </source>
</evidence>
<evidence type="ECO:0000313" key="10">
    <source>
        <dbReference type="Proteomes" id="UP000192578"/>
    </source>
</evidence>
<feature type="transmembrane region" description="Helical" evidence="8">
    <location>
        <begin position="249"/>
        <end position="271"/>
    </location>
</feature>
<dbReference type="GO" id="GO:0045332">
    <property type="term" value="P:phospholipid translocation"/>
    <property type="evidence" value="ECO:0007669"/>
    <property type="project" value="TreeGrafter"/>
</dbReference>
<dbReference type="AlphaFoldDB" id="A0A1W0WE07"/>
<dbReference type="EMBL" id="MTYJ01000124">
    <property type="protein sequence ID" value="OQV13429.1"/>
    <property type="molecule type" value="Genomic_DNA"/>
</dbReference>
<dbReference type="InterPro" id="IPR052241">
    <property type="entry name" value="SLC66/Scramblase_ANY1"/>
</dbReference>
<dbReference type="GO" id="GO:0042147">
    <property type="term" value="P:retrograde transport, endosome to Golgi"/>
    <property type="evidence" value="ECO:0007669"/>
    <property type="project" value="TreeGrafter"/>
</dbReference>
<dbReference type="OrthoDB" id="292213at2759"/>
<organism evidence="9 10">
    <name type="scientific">Hypsibius exemplaris</name>
    <name type="common">Freshwater tardigrade</name>
    <dbReference type="NCBI Taxonomy" id="2072580"/>
    <lineage>
        <taxon>Eukaryota</taxon>
        <taxon>Metazoa</taxon>
        <taxon>Ecdysozoa</taxon>
        <taxon>Tardigrada</taxon>
        <taxon>Eutardigrada</taxon>
        <taxon>Parachela</taxon>
        <taxon>Hypsibioidea</taxon>
        <taxon>Hypsibiidae</taxon>
        <taxon>Hypsibius</taxon>
    </lineage>
</organism>
<dbReference type="FunFam" id="1.20.1280.290:FF:000008">
    <property type="entry name" value="PQ-loop repeat-containing protein 1"/>
    <property type="match status" value="1"/>
</dbReference>
<dbReference type="PANTHER" id="PTHR14856">
    <property type="entry name" value="PQ-LOOP REPEAT-CONTAINING PROTEIN 1-LIKE PROTEIN"/>
    <property type="match status" value="1"/>
</dbReference>
<proteinExistence type="predicted"/>
<evidence type="ECO:0000256" key="2">
    <source>
        <dbReference type="ARBA" id="ARBA00022692"/>
    </source>
</evidence>
<gene>
    <name evidence="9" type="ORF">BV898_12383</name>
</gene>
<dbReference type="GO" id="GO:0016020">
    <property type="term" value="C:membrane"/>
    <property type="evidence" value="ECO:0007669"/>
    <property type="project" value="UniProtKB-SubCell"/>
</dbReference>
<keyword evidence="2 8" id="KW-0812">Transmembrane</keyword>
<comment type="caution">
    <text evidence="9">The sequence shown here is derived from an EMBL/GenBank/DDBJ whole genome shotgun (WGS) entry which is preliminary data.</text>
</comment>
<keyword evidence="3" id="KW-0677">Repeat</keyword>
<dbReference type="GO" id="GO:0005768">
    <property type="term" value="C:endosome"/>
    <property type="evidence" value="ECO:0007669"/>
    <property type="project" value="TreeGrafter"/>
</dbReference>
<protein>
    <recommendedName>
        <fullName evidence="6">Solute carrier family 66 member 2</fullName>
    </recommendedName>
    <alternativeName>
        <fullName evidence="7">PQ-loop repeat-containing protein 1</fullName>
    </alternativeName>
</protein>
<evidence type="ECO:0000256" key="7">
    <source>
        <dbReference type="ARBA" id="ARBA00043159"/>
    </source>
</evidence>
<dbReference type="GO" id="GO:0005802">
    <property type="term" value="C:trans-Golgi network"/>
    <property type="evidence" value="ECO:0007669"/>
    <property type="project" value="TreeGrafter"/>
</dbReference>
<dbReference type="PANTHER" id="PTHR14856:SF9">
    <property type="entry name" value="PQ-LOOP REPEAT-CONTAINING PROTEIN 1"/>
    <property type="match status" value="1"/>
</dbReference>
<dbReference type="Proteomes" id="UP000192578">
    <property type="component" value="Unassembled WGS sequence"/>
</dbReference>
<dbReference type="GO" id="GO:0005829">
    <property type="term" value="C:cytosol"/>
    <property type="evidence" value="ECO:0007669"/>
    <property type="project" value="GOC"/>
</dbReference>
<dbReference type="Pfam" id="PF04193">
    <property type="entry name" value="PQ-loop"/>
    <property type="match status" value="2"/>
</dbReference>
<feature type="transmembrane region" description="Helical" evidence="8">
    <location>
        <begin position="223"/>
        <end position="243"/>
    </location>
</feature>
<accession>A0A1W0WE07</accession>
<feature type="transmembrane region" description="Helical" evidence="8">
    <location>
        <begin position="46"/>
        <end position="71"/>
    </location>
</feature>
<keyword evidence="5 8" id="KW-0472">Membrane</keyword>
<feature type="transmembrane region" description="Helical" evidence="8">
    <location>
        <begin position="83"/>
        <end position="106"/>
    </location>
</feature>
<feature type="transmembrane region" description="Helical" evidence="8">
    <location>
        <begin position="112"/>
        <end position="133"/>
    </location>
</feature>
<dbReference type="InterPro" id="IPR006603">
    <property type="entry name" value="PQ-loop_rpt"/>
</dbReference>
<comment type="subcellular location">
    <subcellularLocation>
        <location evidence="1">Membrane</location>
        <topology evidence="1">Multi-pass membrane protein</topology>
    </subcellularLocation>
</comment>
<evidence type="ECO:0000256" key="1">
    <source>
        <dbReference type="ARBA" id="ARBA00004141"/>
    </source>
</evidence>
<evidence type="ECO:0000256" key="8">
    <source>
        <dbReference type="SAM" id="Phobius"/>
    </source>
</evidence>
<dbReference type="SMART" id="SM00679">
    <property type="entry name" value="CTNS"/>
    <property type="match status" value="2"/>
</dbReference>
<evidence type="ECO:0000313" key="9">
    <source>
        <dbReference type="EMBL" id="OQV13429.1"/>
    </source>
</evidence>
<evidence type="ECO:0000256" key="6">
    <source>
        <dbReference type="ARBA" id="ARBA00040648"/>
    </source>
</evidence>
<dbReference type="FunFam" id="1.20.1280.290:FF:000005">
    <property type="entry name" value="PQ-loop repeat-containing protein 1"/>
    <property type="match status" value="1"/>
</dbReference>
<evidence type="ECO:0000256" key="5">
    <source>
        <dbReference type="ARBA" id="ARBA00023136"/>
    </source>
</evidence>
<dbReference type="Gene3D" id="1.20.1280.290">
    <property type="match status" value="2"/>
</dbReference>